<proteinExistence type="predicted"/>
<protein>
    <submittedName>
        <fullName evidence="1">Uncharacterized protein</fullName>
    </submittedName>
</protein>
<evidence type="ECO:0000313" key="2">
    <source>
        <dbReference type="Proteomes" id="UP000886998"/>
    </source>
</evidence>
<keyword evidence="2" id="KW-1185">Reference proteome</keyword>
<dbReference type="EMBL" id="BMAV01017739">
    <property type="protein sequence ID" value="GFY69672.1"/>
    <property type="molecule type" value="Genomic_DNA"/>
</dbReference>
<accession>A0A8X6YCR8</accession>
<name>A0A8X6YCR8_9ARAC</name>
<comment type="caution">
    <text evidence="1">The sequence shown here is derived from an EMBL/GenBank/DDBJ whole genome shotgun (WGS) entry which is preliminary data.</text>
</comment>
<organism evidence="1 2">
    <name type="scientific">Trichonephila inaurata madagascariensis</name>
    <dbReference type="NCBI Taxonomy" id="2747483"/>
    <lineage>
        <taxon>Eukaryota</taxon>
        <taxon>Metazoa</taxon>
        <taxon>Ecdysozoa</taxon>
        <taxon>Arthropoda</taxon>
        <taxon>Chelicerata</taxon>
        <taxon>Arachnida</taxon>
        <taxon>Araneae</taxon>
        <taxon>Araneomorphae</taxon>
        <taxon>Entelegynae</taxon>
        <taxon>Araneoidea</taxon>
        <taxon>Nephilidae</taxon>
        <taxon>Trichonephila</taxon>
        <taxon>Trichonephila inaurata</taxon>
    </lineage>
</organism>
<reference evidence="1" key="1">
    <citation type="submission" date="2020-08" db="EMBL/GenBank/DDBJ databases">
        <title>Multicomponent nature underlies the extraordinary mechanical properties of spider dragline silk.</title>
        <authorList>
            <person name="Kono N."/>
            <person name="Nakamura H."/>
            <person name="Mori M."/>
            <person name="Yoshida Y."/>
            <person name="Ohtoshi R."/>
            <person name="Malay A.D."/>
            <person name="Moran D.A.P."/>
            <person name="Tomita M."/>
            <person name="Numata K."/>
            <person name="Arakawa K."/>
        </authorList>
    </citation>
    <scope>NUCLEOTIDE SEQUENCE</scope>
</reference>
<evidence type="ECO:0000313" key="1">
    <source>
        <dbReference type="EMBL" id="GFY69672.1"/>
    </source>
</evidence>
<sequence>MQIEREDQEITVKNRNKNMKQKDLLVSELRTLPSCTVLDCPNHATPLTLVNGVISPINVNVKNRNSKRKKVKKESPLMTLSLRRKQLVLLLPLKPQNQFLKTTALKTWNRMPSVRSNLNRRLKSLSQSSSPQLC</sequence>
<dbReference type="AlphaFoldDB" id="A0A8X6YCR8"/>
<dbReference type="Proteomes" id="UP000886998">
    <property type="component" value="Unassembled WGS sequence"/>
</dbReference>
<gene>
    <name evidence="1" type="ORF">TNIN_100061</name>
</gene>